<evidence type="ECO:0000256" key="4">
    <source>
        <dbReference type="ARBA" id="ARBA00023136"/>
    </source>
</evidence>
<dbReference type="GO" id="GO:0016020">
    <property type="term" value="C:membrane"/>
    <property type="evidence" value="ECO:0007669"/>
    <property type="project" value="UniProtKB-SubCell"/>
</dbReference>
<reference evidence="7" key="1">
    <citation type="submission" date="2022-05" db="EMBL/GenBank/DDBJ databases">
        <authorList>
            <person name="Sun H.-N."/>
        </authorList>
    </citation>
    <scope>NUCLEOTIDE SEQUENCE</scope>
    <source>
        <strain evidence="7">HB14</strain>
    </source>
</reference>
<feature type="transmembrane region" description="Helical" evidence="6">
    <location>
        <begin position="6"/>
        <end position="21"/>
    </location>
</feature>
<organism evidence="7 8">
    <name type="scientific">Gilvimarinus xylanilyticus</name>
    <dbReference type="NCBI Taxonomy" id="2944139"/>
    <lineage>
        <taxon>Bacteria</taxon>
        <taxon>Pseudomonadati</taxon>
        <taxon>Pseudomonadota</taxon>
        <taxon>Gammaproteobacteria</taxon>
        <taxon>Cellvibrionales</taxon>
        <taxon>Cellvibrionaceae</taxon>
        <taxon>Gilvimarinus</taxon>
    </lineage>
</organism>
<accession>A0A9X2I1S9</accession>
<gene>
    <name evidence="7" type="ORF">M6D89_04635</name>
</gene>
<name>A0A9X2I1S9_9GAMM</name>
<evidence type="ECO:0000313" key="8">
    <source>
        <dbReference type="Proteomes" id="UP001139319"/>
    </source>
</evidence>
<dbReference type="PANTHER" id="PTHR12763">
    <property type="match status" value="1"/>
</dbReference>
<evidence type="ECO:0000256" key="1">
    <source>
        <dbReference type="ARBA" id="ARBA00004370"/>
    </source>
</evidence>
<sequence>MFRLLPILLLLGLIVFGYSWLKKQPPGNRRKAIWQILAVLLVALLVFLTVTGRIHWVGAVLGSLIALAKPLLGLAVQVLPFLKRKPAQTSTAGKMDAAEAAATLGLEQAYQDQSLNKEQVVEAHKRLMQKLHPDRGGNDYLASRINAAKEILLKNFA</sequence>
<dbReference type="EMBL" id="JAMFTH010000001">
    <property type="protein sequence ID" value="MCP8898581.1"/>
    <property type="molecule type" value="Genomic_DNA"/>
</dbReference>
<dbReference type="AlphaFoldDB" id="A0A9X2I1S9"/>
<dbReference type="RefSeq" id="WP_253966855.1">
    <property type="nucleotide sequence ID" value="NZ_JAMFTH010000001.1"/>
</dbReference>
<dbReference type="SUPFAM" id="SSF46565">
    <property type="entry name" value="Chaperone J-domain"/>
    <property type="match status" value="1"/>
</dbReference>
<feature type="transmembrane region" description="Helical" evidence="6">
    <location>
        <begin position="33"/>
        <end position="50"/>
    </location>
</feature>
<keyword evidence="5" id="KW-0143">Chaperone</keyword>
<dbReference type="Gene3D" id="1.10.287.110">
    <property type="entry name" value="DnaJ domain"/>
    <property type="match status" value="1"/>
</dbReference>
<comment type="subcellular location">
    <subcellularLocation>
        <location evidence="1">Membrane</location>
    </subcellularLocation>
</comment>
<dbReference type="InterPro" id="IPR036869">
    <property type="entry name" value="J_dom_sf"/>
</dbReference>
<keyword evidence="8" id="KW-1185">Reference proteome</keyword>
<evidence type="ECO:0000313" key="7">
    <source>
        <dbReference type="EMBL" id="MCP8898581.1"/>
    </source>
</evidence>
<evidence type="ECO:0000256" key="5">
    <source>
        <dbReference type="ARBA" id="ARBA00023186"/>
    </source>
</evidence>
<evidence type="ECO:0000256" key="3">
    <source>
        <dbReference type="ARBA" id="ARBA00022989"/>
    </source>
</evidence>
<keyword evidence="3 6" id="KW-1133">Transmembrane helix</keyword>
<reference evidence="7" key="2">
    <citation type="submission" date="2023-01" db="EMBL/GenBank/DDBJ databases">
        <title>Gilvimarinus xylanilyticus HB14 isolated from Caulerpa lentillifera aquaculture base in Hainan, China.</title>
        <authorList>
            <person name="Zhang Y.-J."/>
        </authorList>
    </citation>
    <scope>NUCLEOTIDE SEQUENCE</scope>
    <source>
        <strain evidence="7">HB14</strain>
    </source>
</reference>
<feature type="transmembrane region" description="Helical" evidence="6">
    <location>
        <begin position="56"/>
        <end position="82"/>
    </location>
</feature>
<dbReference type="Proteomes" id="UP001139319">
    <property type="component" value="Unassembled WGS sequence"/>
</dbReference>
<keyword evidence="2 6" id="KW-0812">Transmembrane</keyword>
<proteinExistence type="predicted"/>
<evidence type="ECO:0000256" key="2">
    <source>
        <dbReference type="ARBA" id="ARBA00022692"/>
    </source>
</evidence>
<comment type="caution">
    <text evidence="7">The sequence shown here is derived from an EMBL/GenBank/DDBJ whole genome shotgun (WGS) entry which is preliminary data.</text>
</comment>
<keyword evidence="4 6" id="KW-0472">Membrane</keyword>
<evidence type="ECO:0000256" key="6">
    <source>
        <dbReference type="SAM" id="Phobius"/>
    </source>
</evidence>
<dbReference type="PANTHER" id="PTHR12763:SF28">
    <property type="entry name" value="GEO10507P1-RELATED"/>
    <property type="match status" value="1"/>
</dbReference>
<protein>
    <submittedName>
        <fullName evidence="7">Molecular chaperone DnaJ</fullName>
    </submittedName>
</protein>